<dbReference type="RefSeq" id="XP_043005922.1">
    <property type="nucleotide sequence ID" value="XM_043156137.1"/>
</dbReference>
<evidence type="ECO:0000313" key="3">
    <source>
        <dbReference type="Proteomes" id="UP001049176"/>
    </source>
</evidence>
<name>A0A9P7RTZ3_9AGAR</name>
<dbReference type="Proteomes" id="UP001049176">
    <property type="component" value="Chromosome 7"/>
</dbReference>
<dbReference type="AlphaFoldDB" id="A0A9P7RTZ3"/>
<evidence type="ECO:0000313" key="2">
    <source>
        <dbReference type="EMBL" id="KAG7089452.1"/>
    </source>
</evidence>
<protein>
    <submittedName>
        <fullName evidence="2">Uncharacterized protein</fullName>
    </submittedName>
</protein>
<accession>A0A9P7RTZ3</accession>
<keyword evidence="3" id="KW-1185">Reference proteome</keyword>
<gene>
    <name evidence="2" type="ORF">E1B28_011137</name>
</gene>
<reference evidence="2" key="1">
    <citation type="journal article" date="2021" name="Genome Biol. Evol.">
        <title>The assembled and annotated genome of the fairy-ring fungus Marasmius oreades.</title>
        <authorList>
            <person name="Hiltunen M."/>
            <person name="Ament-Velasquez S.L."/>
            <person name="Johannesson H."/>
        </authorList>
    </citation>
    <scope>NUCLEOTIDE SEQUENCE</scope>
    <source>
        <strain evidence="2">03SP1</strain>
    </source>
</reference>
<proteinExistence type="predicted"/>
<feature type="region of interest" description="Disordered" evidence="1">
    <location>
        <begin position="60"/>
        <end position="91"/>
    </location>
</feature>
<feature type="compositionally biased region" description="Polar residues" evidence="1">
    <location>
        <begin position="60"/>
        <end position="74"/>
    </location>
</feature>
<dbReference type="GeneID" id="66080212"/>
<evidence type="ECO:0000256" key="1">
    <source>
        <dbReference type="SAM" id="MobiDB-lite"/>
    </source>
</evidence>
<sequence>MNGFPTTTPYSNGPYPVGQVSDVIYGNDTTSFLYQQQGSHYGHQQEDVFYHQSQPNWDAYHPNNTYHNSDSNYHQRSHASRGRDCPYPVSPSTSIQAPAAYSRHPGGGVAPLVDARNAHIPPLYTINAHSTTSNTSHTYSTGHGAGYETSNPHGHSHKHGDQVCTGSSNVYSYLAGI</sequence>
<dbReference type="KEGG" id="more:E1B28_011137"/>
<comment type="caution">
    <text evidence="2">The sequence shown here is derived from an EMBL/GenBank/DDBJ whole genome shotgun (WGS) entry which is preliminary data.</text>
</comment>
<organism evidence="2 3">
    <name type="scientific">Marasmius oreades</name>
    <name type="common">fairy-ring Marasmius</name>
    <dbReference type="NCBI Taxonomy" id="181124"/>
    <lineage>
        <taxon>Eukaryota</taxon>
        <taxon>Fungi</taxon>
        <taxon>Dikarya</taxon>
        <taxon>Basidiomycota</taxon>
        <taxon>Agaricomycotina</taxon>
        <taxon>Agaricomycetes</taxon>
        <taxon>Agaricomycetidae</taxon>
        <taxon>Agaricales</taxon>
        <taxon>Marasmiineae</taxon>
        <taxon>Marasmiaceae</taxon>
        <taxon>Marasmius</taxon>
    </lineage>
</organism>
<dbReference type="EMBL" id="CM032187">
    <property type="protein sequence ID" value="KAG7089452.1"/>
    <property type="molecule type" value="Genomic_DNA"/>
</dbReference>